<accession>A0A0F8ZS64</accession>
<protein>
    <submittedName>
        <fullName evidence="1">Uncharacterized protein</fullName>
    </submittedName>
</protein>
<name>A0A0F8ZS64_9ZZZZ</name>
<organism evidence="1">
    <name type="scientific">marine sediment metagenome</name>
    <dbReference type="NCBI Taxonomy" id="412755"/>
    <lineage>
        <taxon>unclassified sequences</taxon>
        <taxon>metagenomes</taxon>
        <taxon>ecological metagenomes</taxon>
    </lineage>
</organism>
<dbReference type="AlphaFoldDB" id="A0A0F8ZS64"/>
<gene>
    <name evidence="1" type="ORF">LCGC14_2660550</name>
</gene>
<comment type="caution">
    <text evidence="1">The sequence shown here is derived from an EMBL/GenBank/DDBJ whole genome shotgun (WGS) entry which is preliminary data.</text>
</comment>
<reference evidence="1" key="1">
    <citation type="journal article" date="2015" name="Nature">
        <title>Complex archaea that bridge the gap between prokaryotes and eukaryotes.</title>
        <authorList>
            <person name="Spang A."/>
            <person name="Saw J.H."/>
            <person name="Jorgensen S.L."/>
            <person name="Zaremba-Niedzwiedzka K."/>
            <person name="Martijn J."/>
            <person name="Lind A.E."/>
            <person name="van Eijk R."/>
            <person name="Schleper C."/>
            <person name="Guy L."/>
            <person name="Ettema T.J."/>
        </authorList>
    </citation>
    <scope>NUCLEOTIDE SEQUENCE</scope>
</reference>
<dbReference type="EMBL" id="LAZR01046383">
    <property type="protein sequence ID" value="KKK96658.1"/>
    <property type="molecule type" value="Genomic_DNA"/>
</dbReference>
<sequence length="331" mass="34367">MPIKPINSDNSRSTALGASHVDHTHAHTDTTGKTSDDHHNEAHTVVAHSDTTATGAELETLTDGSDADALHTHSADGIDTSAIHDNVAAEISVITEKVTPVNADLIVIEDSAASNVKKRVQVGNLPGSADTGTDLTTKGDLHGYDTGQARIPIGTNTHVLTADSAQTLGLKWAAAAGGGGVTEFWLDANSLSNSASAATLTFQSKGPYWALGPSATESVVGSILVPSDWSTLDVDVWWFNTNTNSGNVKWGMYGAAVADTESMNTLGDVEFNATIAAGSQWIIKVSSFATSVAVSGADMYKIWLFREGGDVSDTLNADNVGVLGVVFTKAS</sequence>
<evidence type="ECO:0000313" key="1">
    <source>
        <dbReference type="EMBL" id="KKK96658.1"/>
    </source>
</evidence>
<proteinExistence type="predicted"/>